<dbReference type="InterPro" id="IPR023210">
    <property type="entry name" value="NADP_OxRdtase_dom"/>
</dbReference>
<reference evidence="3" key="1">
    <citation type="journal article" date="2019" name="Int. J. Syst. Evol. Microbiol.">
        <title>The Global Catalogue of Microorganisms (GCM) 10K type strain sequencing project: providing services to taxonomists for standard genome sequencing and annotation.</title>
        <authorList>
            <consortium name="The Broad Institute Genomics Platform"/>
            <consortium name="The Broad Institute Genome Sequencing Center for Infectious Disease"/>
            <person name="Wu L."/>
            <person name="Ma J."/>
        </authorList>
    </citation>
    <scope>NUCLEOTIDE SEQUENCE [LARGE SCALE GENOMIC DNA]</scope>
    <source>
        <strain evidence="3">JCM 16929</strain>
    </source>
</reference>
<dbReference type="PANTHER" id="PTHR43312:SF1">
    <property type="entry name" value="NADP-DEPENDENT OXIDOREDUCTASE DOMAIN-CONTAINING PROTEIN"/>
    <property type="match status" value="1"/>
</dbReference>
<proteinExistence type="predicted"/>
<dbReference type="RefSeq" id="WP_344809899.1">
    <property type="nucleotide sequence ID" value="NZ_BAABAB010000052.1"/>
</dbReference>
<name>A0ABP7AWI5_9ACTN</name>
<dbReference type="Proteomes" id="UP001501490">
    <property type="component" value="Unassembled WGS sequence"/>
</dbReference>
<dbReference type="InterPro" id="IPR053135">
    <property type="entry name" value="AKR2_Oxidoreductase"/>
</dbReference>
<dbReference type="SUPFAM" id="SSF51430">
    <property type="entry name" value="NAD(P)-linked oxidoreductase"/>
    <property type="match status" value="1"/>
</dbReference>
<dbReference type="Gene3D" id="3.20.20.100">
    <property type="entry name" value="NADP-dependent oxidoreductase domain"/>
    <property type="match status" value="1"/>
</dbReference>
<evidence type="ECO:0000313" key="2">
    <source>
        <dbReference type="EMBL" id="GAA3641790.1"/>
    </source>
</evidence>
<protein>
    <submittedName>
        <fullName evidence="2">Aldo/keto reductase</fullName>
    </submittedName>
</protein>
<feature type="domain" description="NADP-dependent oxidoreductase" evidence="1">
    <location>
        <begin position="16"/>
        <end position="196"/>
    </location>
</feature>
<comment type="caution">
    <text evidence="2">The sequence shown here is derived from an EMBL/GenBank/DDBJ whole genome shotgun (WGS) entry which is preliminary data.</text>
</comment>
<sequence>MIPLQPFGRTGHDSTRIIFGAAAFSAVDQRDADETMAYVAERGINHIDTAASYGDAELRLGPFVEQHRDQFFLATKTGERTSEAAWAEINRSLERLRTDHVDLIQLHNLVDEDEWQTVYAPGGALEAVVRARDEGLATNIGVTGHGVTVARQHIRSLAEFDFASVLLPYNYPMTRNDKYLADFEELVEICEERRVAVQTIKSITRAPWGDKEQTTTTWYEPLQDQSAIDLAVHWVLGRPGVFLNTASDIRLLPKVVDAAERFEHRPGEAEMTELERAWGLEPLFV</sequence>
<dbReference type="InterPro" id="IPR036812">
    <property type="entry name" value="NAD(P)_OxRdtase_dom_sf"/>
</dbReference>
<organism evidence="2 3">
    <name type="scientific">Microlunatus ginsengisoli</name>
    <dbReference type="NCBI Taxonomy" id="363863"/>
    <lineage>
        <taxon>Bacteria</taxon>
        <taxon>Bacillati</taxon>
        <taxon>Actinomycetota</taxon>
        <taxon>Actinomycetes</taxon>
        <taxon>Propionibacteriales</taxon>
        <taxon>Propionibacteriaceae</taxon>
        <taxon>Microlunatus</taxon>
    </lineage>
</organism>
<dbReference type="EMBL" id="BAABAB010000052">
    <property type="protein sequence ID" value="GAA3641790.1"/>
    <property type="molecule type" value="Genomic_DNA"/>
</dbReference>
<dbReference type="PANTHER" id="PTHR43312">
    <property type="entry name" value="D-THREO-ALDOSE 1-DEHYDROGENASE"/>
    <property type="match status" value="1"/>
</dbReference>
<keyword evidence="3" id="KW-1185">Reference proteome</keyword>
<dbReference type="CDD" id="cd19100">
    <property type="entry name" value="AKR_unchar"/>
    <property type="match status" value="1"/>
</dbReference>
<accession>A0ABP7AWI5</accession>
<gene>
    <name evidence="2" type="ORF">GCM10022236_50560</name>
</gene>
<evidence type="ECO:0000259" key="1">
    <source>
        <dbReference type="Pfam" id="PF00248"/>
    </source>
</evidence>
<dbReference type="Pfam" id="PF00248">
    <property type="entry name" value="Aldo_ket_red"/>
    <property type="match status" value="1"/>
</dbReference>
<evidence type="ECO:0000313" key="3">
    <source>
        <dbReference type="Proteomes" id="UP001501490"/>
    </source>
</evidence>